<dbReference type="Proteomes" id="UP000584867">
    <property type="component" value="Unassembled WGS sequence"/>
</dbReference>
<dbReference type="RefSeq" id="WP_184252339.1">
    <property type="nucleotide sequence ID" value="NZ_JACHIO010000001.1"/>
</dbReference>
<keyword evidence="3" id="KW-0813">Transport</keyword>
<feature type="transmembrane region" description="Helical" evidence="8">
    <location>
        <begin position="6"/>
        <end position="23"/>
    </location>
</feature>
<comment type="subcellular location">
    <subcellularLocation>
        <location evidence="1">Cell membrane</location>
        <topology evidence="1">Multi-pass membrane protein</topology>
    </subcellularLocation>
</comment>
<feature type="transmembrane region" description="Helical" evidence="8">
    <location>
        <begin position="259"/>
        <end position="279"/>
    </location>
</feature>
<dbReference type="InterPro" id="IPR038770">
    <property type="entry name" value="Na+/solute_symporter_sf"/>
</dbReference>
<name>A0A7W7ZKW5_9BACT</name>
<dbReference type="GO" id="GO:0055085">
    <property type="term" value="P:transmembrane transport"/>
    <property type="evidence" value="ECO:0007669"/>
    <property type="project" value="InterPro"/>
</dbReference>
<evidence type="ECO:0000256" key="8">
    <source>
        <dbReference type="SAM" id="Phobius"/>
    </source>
</evidence>
<feature type="transmembrane region" description="Helical" evidence="8">
    <location>
        <begin position="171"/>
        <end position="189"/>
    </location>
</feature>
<dbReference type="PANTHER" id="PTHR36838:SF1">
    <property type="entry name" value="SLR1864 PROTEIN"/>
    <property type="match status" value="1"/>
</dbReference>
<feature type="transmembrane region" description="Helical" evidence="8">
    <location>
        <begin position="127"/>
        <end position="150"/>
    </location>
</feature>
<proteinExistence type="inferred from homology"/>
<evidence type="ECO:0000313" key="9">
    <source>
        <dbReference type="EMBL" id="MBB5061791.1"/>
    </source>
</evidence>
<dbReference type="EMBL" id="JACHIO010000001">
    <property type="protein sequence ID" value="MBB5061791.1"/>
    <property type="molecule type" value="Genomic_DNA"/>
</dbReference>
<dbReference type="Pfam" id="PF03547">
    <property type="entry name" value="Mem_trans"/>
    <property type="match status" value="1"/>
</dbReference>
<keyword evidence="4" id="KW-1003">Cell membrane</keyword>
<comment type="similarity">
    <text evidence="2">Belongs to the auxin efflux carrier (TC 2.A.69) family.</text>
</comment>
<feature type="transmembrane region" description="Helical" evidence="8">
    <location>
        <begin position="65"/>
        <end position="86"/>
    </location>
</feature>
<protein>
    <submittedName>
        <fullName evidence="9">Putative permease</fullName>
    </submittedName>
</protein>
<evidence type="ECO:0000256" key="4">
    <source>
        <dbReference type="ARBA" id="ARBA00022475"/>
    </source>
</evidence>
<dbReference type="Gene3D" id="1.20.1530.20">
    <property type="match status" value="1"/>
</dbReference>
<keyword evidence="5 8" id="KW-0812">Transmembrane</keyword>
<feature type="transmembrane region" description="Helical" evidence="8">
    <location>
        <begin position="291"/>
        <end position="310"/>
    </location>
</feature>
<reference evidence="9 10" key="1">
    <citation type="submission" date="2020-08" db="EMBL/GenBank/DDBJ databases">
        <title>Genomic Encyclopedia of Type Strains, Phase IV (KMG-V): Genome sequencing to study the core and pangenomes of soil and plant-associated prokaryotes.</title>
        <authorList>
            <person name="Whitman W."/>
        </authorList>
    </citation>
    <scope>NUCLEOTIDE SEQUENCE [LARGE SCALE GENOMIC DNA]</scope>
    <source>
        <strain evidence="9 10">X5P3</strain>
    </source>
</reference>
<feature type="transmembrane region" description="Helical" evidence="8">
    <location>
        <begin position="201"/>
        <end position="220"/>
    </location>
</feature>
<keyword evidence="7 8" id="KW-0472">Membrane</keyword>
<accession>A0A7W7ZKW5</accession>
<evidence type="ECO:0000256" key="2">
    <source>
        <dbReference type="ARBA" id="ARBA00010145"/>
    </source>
</evidence>
<evidence type="ECO:0000256" key="6">
    <source>
        <dbReference type="ARBA" id="ARBA00022989"/>
    </source>
</evidence>
<dbReference type="GO" id="GO:0005886">
    <property type="term" value="C:plasma membrane"/>
    <property type="evidence" value="ECO:0007669"/>
    <property type="project" value="UniProtKB-SubCell"/>
</dbReference>
<evidence type="ECO:0000256" key="1">
    <source>
        <dbReference type="ARBA" id="ARBA00004651"/>
    </source>
</evidence>
<feature type="transmembrane region" description="Helical" evidence="8">
    <location>
        <begin position="35"/>
        <end position="53"/>
    </location>
</feature>
<dbReference type="AlphaFoldDB" id="A0A7W7ZKW5"/>
<dbReference type="PANTHER" id="PTHR36838">
    <property type="entry name" value="AUXIN EFFLUX CARRIER FAMILY PROTEIN"/>
    <property type="match status" value="1"/>
</dbReference>
<dbReference type="InterPro" id="IPR004776">
    <property type="entry name" value="Mem_transp_PIN-like"/>
</dbReference>
<evidence type="ECO:0000256" key="5">
    <source>
        <dbReference type="ARBA" id="ARBA00022692"/>
    </source>
</evidence>
<feature type="transmembrane region" description="Helical" evidence="8">
    <location>
        <begin position="98"/>
        <end position="121"/>
    </location>
</feature>
<feature type="transmembrane region" description="Helical" evidence="8">
    <location>
        <begin position="232"/>
        <end position="253"/>
    </location>
</feature>
<evidence type="ECO:0000256" key="3">
    <source>
        <dbReference type="ARBA" id="ARBA00022448"/>
    </source>
</evidence>
<organism evidence="9 10">
    <name type="scientific">Granulicella mallensis</name>
    <dbReference type="NCBI Taxonomy" id="940614"/>
    <lineage>
        <taxon>Bacteria</taxon>
        <taxon>Pseudomonadati</taxon>
        <taxon>Acidobacteriota</taxon>
        <taxon>Terriglobia</taxon>
        <taxon>Terriglobales</taxon>
        <taxon>Acidobacteriaceae</taxon>
        <taxon>Granulicella</taxon>
    </lineage>
</organism>
<sequence length="315" mass="33367">MTTVLLDALVPIFVGLLLGYLAGRRGLMDNVNVRNLIVLVMNFAIPCALFSIILRTSRADLEQHIPTALMITLVFTALYAASYLWARRSLKLSVSDSSVLALTVGFPNSAAVALPLFAASYGPASSVTAALSIAVGAITISPLTVALLEADKQSQGTGISLGNVLRSFVRALARPVVWAPALALVGAYFGVHLPSYANRTLMTLGSAATGSALILTGVVVSAQRFRFNRAVLWTTVAILLAQPLFALGMTLLFHMSRDHVRDITIISAIPGGFFGLVFGKSFDATPETASSGLIASYGAGWLTLAVWMLVMAKYF</sequence>
<comment type="caution">
    <text evidence="9">The sequence shown here is derived from an EMBL/GenBank/DDBJ whole genome shotgun (WGS) entry which is preliminary data.</text>
</comment>
<evidence type="ECO:0000256" key="7">
    <source>
        <dbReference type="ARBA" id="ARBA00023136"/>
    </source>
</evidence>
<keyword evidence="6 8" id="KW-1133">Transmembrane helix</keyword>
<evidence type="ECO:0000313" key="10">
    <source>
        <dbReference type="Proteomes" id="UP000584867"/>
    </source>
</evidence>
<gene>
    <name evidence="9" type="ORF">HDF15_000116</name>
</gene>